<dbReference type="AlphaFoldDB" id="A0AAP0JAC0"/>
<dbReference type="EMBL" id="JBBNAE010000004">
    <property type="protein sequence ID" value="KAK9130446.1"/>
    <property type="molecule type" value="Genomic_DNA"/>
</dbReference>
<accession>A0AAP0JAC0</accession>
<dbReference type="Proteomes" id="UP001417504">
    <property type="component" value="Unassembled WGS sequence"/>
</dbReference>
<comment type="caution">
    <text evidence="2">The sequence shown here is derived from an EMBL/GenBank/DDBJ whole genome shotgun (WGS) entry which is preliminary data.</text>
</comment>
<feature type="region of interest" description="Disordered" evidence="1">
    <location>
        <begin position="1"/>
        <end position="104"/>
    </location>
</feature>
<evidence type="ECO:0000313" key="3">
    <source>
        <dbReference type="Proteomes" id="UP001417504"/>
    </source>
</evidence>
<keyword evidence="3" id="KW-1185">Reference proteome</keyword>
<gene>
    <name evidence="2" type="ORF">Sjap_010933</name>
</gene>
<sequence>MQHEKNEGEYKGKLDKELGVTQSNAVGEGGDSPVVVVAAAKKEGRHQGYPERGRKPPSRAPGCHAPGLKLGAERSLDSSRDQTGPYGPVNGPGQLTLDQLTRVN</sequence>
<proteinExistence type="predicted"/>
<feature type="compositionally biased region" description="Basic and acidic residues" evidence="1">
    <location>
        <begin position="71"/>
        <end position="80"/>
    </location>
</feature>
<organism evidence="2 3">
    <name type="scientific">Stephania japonica</name>
    <dbReference type="NCBI Taxonomy" id="461633"/>
    <lineage>
        <taxon>Eukaryota</taxon>
        <taxon>Viridiplantae</taxon>
        <taxon>Streptophyta</taxon>
        <taxon>Embryophyta</taxon>
        <taxon>Tracheophyta</taxon>
        <taxon>Spermatophyta</taxon>
        <taxon>Magnoliopsida</taxon>
        <taxon>Ranunculales</taxon>
        <taxon>Menispermaceae</taxon>
        <taxon>Menispermoideae</taxon>
        <taxon>Cissampelideae</taxon>
        <taxon>Stephania</taxon>
    </lineage>
</organism>
<feature type="compositionally biased region" description="Basic and acidic residues" evidence="1">
    <location>
        <begin position="40"/>
        <end position="54"/>
    </location>
</feature>
<evidence type="ECO:0000256" key="1">
    <source>
        <dbReference type="SAM" id="MobiDB-lite"/>
    </source>
</evidence>
<reference evidence="2 3" key="1">
    <citation type="submission" date="2024-01" db="EMBL/GenBank/DDBJ databases">
        <title>Genome assemblies of Stephania.</title>
        <authorList>
            <person name="Yang L."/>
        </authorList>
    </citation>
    <scope>NUCLEOTIDE SEQUENCE [LARGE SCALE GENOMIC DNA]</scope>
    <source>
        <strain evidence="2">QJT</strain>
        <tissue evidence="2">Leaf</tissue>
    </source>
</reference>
<feature type="compositionally biased region" description="Basic and acidic residues" evidence="1">
    <location>
        <begin position="1"/>
        <end position="18"/>
    </location>
</feature>
<evidence type="ECO:0000313" key="2">
    <source>
        <dbReference type="EMBL" id="KAK9130446.1"/>
    </source>
</evidence>
<protein>
    <submittedName>
        <fullName evidence="2">Uncharacterized protein</fullName>
    </submittedName>
</protein>
<name>A0AAP0JAC0_9MAGN</name>